<dbReference type="InterPro" id="IPR020904">
    <property type="entry name" value="Sc_DH/Rdtase_CS"/>
</dbReference>
<dbReference type="AlphaFoldDB" id="A0A9P4JSZ6"/>
<name>A0A9P4JSZ6_9PLEO</name>
<dbReference type="EMBL" id="ML993864">
    <property type="protein sequence ID" value="KAF2205006.1"/>
    <property type="molecule type" value="Genomic_DNA"/>
</dbReference>
<protein>
    <submittedName>
        <fullName evidence="4">NAD(P)-binding protein</fullName>
    </submittedName>
</protein>
<dbReference type="Pfam" id="PF00106">
    <property type="entry name" value="adh_short"/>
    <property type="match status" value="1"/>
</dbReference>
<proteinExistence type="inferred from homology"/>
<keyword evidence="5" id="KW-1185">Reference proteome</keyword>
<dbReference type="Proteomes" id="UP000799536">
    <property type="component" value="Unassembled WGS sequence"/>
</dbReference>
<dbReference type="SUPFAM" id="SSF51735">
    <property type="entry name" value="NAD(P)-binding Rossmann-fold domains"/>
    <property type="match status" value="1"/>
</dbReference>
<dbReference type="FunFam" id="3.40.50.720:FF:000281">
    <property type="entry name" value="Uncharacterized oxidoreductase YIR035C"/>
    <property type="match status" value="1"/>
</dbReference>
<dbReference type="PRINTS" id="PR00081">
    <property type="entry name" value="GDHRDH"/>
</dbReference>
<comment type="caution">
    <text evidence="4">The sequence shown here is derived from an EMBL/GenBank/DDBJ whole genome shotgun (WGS) entry which is preliminary data.</text>
</comment>
<evidence type="ECO:0000313" key="5">
    <source>
        <dbReference type="Proteomes" id="UP000799536"/>
    </source>
</evidence>
<evidence type="ECO:0000256" key="2">
    <source>
        <dbReference type="ARBA" id="ARBA00022857"/>
    </source>
</evidence>
<dbReference type="PANTHER" id="PTHR43008">
    <property type="entry name" value="BENZIL REDUCTASE"/>
    <property type="match status" value="1"/>
</dbReference>
<dbReference type="PROSITE" id="PS00061">
    <property type="entry name" value="ADH_SHORT"/>
    <property type="match status" value="1"/>
</dbReference>
<gene>
    <name evidence="4" type="ORF">GQ43DRAFT_428492</name>
</gene>
<dbReference type="OrthoDB" id="153074at2759"/>
<comment type="similarity">
    <text evidence="1">Belongs to the short-chain dehydrogenases/reductases (SDR) family.</text>
</comment>
<keyword evidence="3" id="KW-0560">Oxidoreductase</keyword>
<accession>A0A9P4JSZ6</accession>
<dbReference type="Gene3D" id="3.40.50.720">
    <property type="entry name" value="NAD(P)-binding Rossmann-like Domain"/>
    <property type="match status" value="1"/>
</dbReference>
<evidence type="ECO:0000313" key="4">
    <source>
        <dbReference type="EMBL" id="KAF2205006.1"/>
    </source>
</evidence>
<dbReference type="InterPro" id="IPR036291">
    <property type="entry name" value="NAD(P)-bd_dom_sf"/>
</dbReference>
<dbReference type="CDD" id="cd05367">
    <property type="entry name" value="SPR-like_SDR_c"/>
    <property type="match status" value="1"/>
</dbReference>
<reference evidence="4" key="1">
    <citation type="journal article" date="2020" name="Stud. Mycol.">
        <title>101 Dothideomycetes genomes: a test case for predicting lifestyles and emergence of pathogens.</title>
        <authorList>
            <person name="Haridas S."/>
            <person name="Albert R."/>
            <person name="Binder M."/>
            <person name="Bloem J."/>
            <person name="Labutti K."/>
            <person name="Salamov A."/>
            <person name="Andreopoulos B."/>
            <person name="Baker S."/>
            <person name="Barry K."/>
            <person name="Bills G."/>
            <person name="Bluhm B."/>
            <person name="Cannon C."/>
            <person name="Castanera R."/>
            <person name="Culley D."/>
            <person name="Daum C."/>
            <person name="Ezra D."/>
            <person name="Gonzalez J."/>
            <person name="Henrissat B."/>
            <person name="Kuo A."/>
            <person name="Liang C."/>
            <person name="Lipzen A."/>
            <person name="Lutzoni F."/>
            <person name="Magnuson J."/>
            <person name="Mondo S."/>
            <person name="Nolan M."/>
            <person name="Ohm R."/>
            <person name="Pangilinan J."/>
            <person name="Park H.-J."/>
            <person name="Ramirez L."/>
            <person name="Alfaro M."/>
            <person name="Sun H."/>
            <person name="Tritt A."/>
            <person name="Yoshinaga Y."/>
            <person name="Zwiers L.-H."/>
            <person name="Turgeon B."/>
            <person name="Goodwin S."/>
            <person name="Spatafora J."/>
            <person name="Crous P."/>
            <person name="Grigoriev I."/>
        </authorList>
    </citation>
    <scope>NUCLEOTIDE SEQUENCE</scope>
    <source>
        <strain evidence="4">ATCC 74209</strain>
    </source>
</reference>
<dbReference type="InterPro" id="IPR002347">
    <property type="entry name" value="SDR_fam"/>
</dbReference>
<keyword evidence="2" id="KW-0521">NADP</keyword>
<evidence type="ECO:0000256" key="1">
    <source>
        <dbReference type="ARBA" id="ARBA00006484"/>
    </source>
</evidence>
<organism evidence="4 5">
    <name type="scientific">Delitschia confertaspora ATCC 74209</name>
    <dbReference type="NCBI Taxonomy" id="1513339"/>
    <lineage>
        <taxon>Eukaryota</taxon>
        <taxon>Fungi</taxon>
        <taxon>Dikarya</taxon>
        <taxon>Ascomycota</taxon>
        <taxon>Pezizomycotina</taxon>
        <taxon>Dothideomycetes</taxon>
        <taxon>Pleosporomycetidae</taxon>
        <taxon>Pleosporales</taxon>
        <taxon>Delitschiaceae</taxon>
        <taxon>Delitschia</taxon>
    </lineage>
</organism>
<sequence length="257" mass="27766">MSEKVIILTGASRGIGLAIANYLLSKNSKLVITARSKDALEQLRSSHPEQVEVITGDMSDPASYNHLATQAVEAATKRWGRVDALVVNHGVLDPVKKVADAEAQEWRTGFEVNVFSAVALIRAALPSLRTSRGRIILTSSGAATHAYTAWGCYGATKAALNHLAMTLAVEEPEVTTVSIRPGVVATEMQKEIREKHDMAMGEETSRKFKELKEEGKLLKPEQPGNVIARLALDAEKGLSGRFLSWDDGEALGGYQEG</sequence>
<dbReference type="GO" id="GO:0050664">
    <property type="term" value="F:oxidoreductase activity, acting on NAD(P)H, oxygen as acceptor"/>
    <property type="evidence" value="ECO:0007669"/>
    <property type="project" value="TreeGrafter"/>
</dbReference>
<evidence type="ECO:0000256" key="3">
    <source>
        <dbReference type="ARBA" id="ARBA00023002"/>
    </source>
</evidence>
<dbReference type="PANTHER" id="PTHR43008:SF8">
    <property type="entry name" value="BENZIL REDUCTASE ((S)-BENZOIN FORMING) IRC24"/>
    <property type="match status" value="1"/>
</dbReference>